<protein>
    <recommendedName>
        <fullName evidence="3">DUF4219 domain-containing protein</fullName>
    </recommendedName>
</protein>
<dbReference type="PANTHER" id="PTHR35317">
    <property type="entry name" value="OS04G0629600 PROTEIN"/>
    <property type="match status" value="1"/>
</dbReference>
<gene>
    <name evidence="1" type="ORF">DCAR_0102211</name>
</gene>
<evidence type="ECO:0008006" key="3">
    <source>
        <dbReference type="Google" id="ProtNLM"/>
    </source>
</evidence>
<dbReference type="PANTHER" id="PTHR35317:SF35">
    <property type="entry name" value="DUF4219 DOMAIN-CONTAINING PROTEIN"/>
    <property type="match status" value="1"/>
</dbReference>
<dbReference type="AlphaFoldDB" id="A0AAF0W4T8"/>
<dbReference type="Pfam" id="PF14223">
    <property type="entry name" value="Retrotran_gag_2"/>
    <property type="match status" value="1"/>
</dbReference>
<dbReference type="EMBL" id="CP093343">
    <property type="protein sequence ID" value="WOG83037.1"/>
    <property type="molecule type" value="Genomic_DNA"/>
</dbReference>
<dbReference type="Proteomes" id="UP000077755">
    <property type="component" value="Chromosome 1"/>
</dbReference>
<sequence length="147" mass="16515">MKTLLKSQELWDIVEGGYKATDDENKSRENKKKDSKALVIIQQAVHDSVFSRIVAAGTSKEAWSILQKEFQGDSKVKVSQANQVKLISRLKKVKDEVFFVGAFVVVFVDVDVEAIMEEESMLETGNPMSTKITRMAFSVIIARDMVI</sequence>
<evidence type="ECO:0000313" key="2">
    <source>
        <dbReference type="Proteomes" id="UP000077755"/>
    </source>
</evidence>
<keyword evidence="2" id="KW-1185">Reference proteome</keyword>
<organism evidence="1 2">
    <name type="scientific">Daucus carota subsp. sativus</name>
    <name type="common">Carrot</name>
    <dbReference type="NCBI Taxonomy" id="79200"/>
    <lineage>
        <taxon>Eukaryota</taxon>
        <taxon>Viridiplantae</taxon>
        <taxon>Streptophyta</taxon>
        <taxon>Embryophyta</taxon>
        <taxon>Tracheophyta</taxon>
        <taxon>Spermatophyta</taxon>
        <taxon>Magnoliopsida</taxon>
        <taxon>eudicotyledons</taxon>
        <taxon>Gunneridae</taxon>
        <taxon>Pentapetalae</taxon>
        <taxon>asterids</taxon>
        <taxon>campanulids</taxon>
        <taxon>Apiales</taxon>
        <taxon>Apiaceae</taxon>
        <taxon>Apioideae</taxon>
        <taxon>Scandiceae</taxon>
        <taxon>Daucinae</taxon>
        <taxon>Daucus</taxon>
        <taxon>Daucus sect. Daucus</taxon>
    </lineage>
</organism>
<evidence type="ECO:0000313" key="1">
    <source>
        <dbReference type="EMBL" id="WOG83037.1"/>
    </source>
</evidence>
<accession>A0AAF0W4T8</accession>
<name>A0AAF0W4T8_DAUCS</name>
<reference evidence="1" key="2">
    <citation type="submission" date="2022-03" db="EMBL/GenBank/DDBJ databases">
        <title>Draft title - Genomic analysis of global carrot germplasm unveils the trajectory of domestication and the origin of high carotenoid orange carrot.</title>
        <authorList>
            <person name="Iorizzo M."/>
            <person name="Ellison S."/>
            <person name="Senalik D."/>
            <person name="Macko-Podgorni A."/>
            <person name="Grzebelus D."/>
            <person name="Bostan H."/>
            <person name="Rolling W."/>
            <person name="Curaba J."/>
            <person name="Simon P."/>
        </authorList>
    </citation>
    <scope>NUCLEOTIDE SEQUENCE</scope>
    <source>
        <tissue evidence="1">Leaf</tissue>
    </source>
</reference>
<proteinExistence type="predicted"/>
<reference evidence="1" key="1">
    <citation type="journal article" date="2016" name="Nat. Genet.">
        <title>A high-quality carrot genome assembly provides new insights into carotenoid accumulation and asterid genome evolution.</title>
        <authorList>
            <person name="Iorizzo M."/>
            <person name="Ellison S."/>
            <person name="Senalik D."/>
            <person name="Zeng P."/>
            <person name="Satapoomin P."/>
            <person name="Huang J."/>
            <person name="Bowman M."/>
            <person name="Iovene M."/>
            <person name="Sanseverino W."/>
            <person name="Cavagnaro P."/>
            <person name="Yildiz M."/>
            <person name="Macko-Podgorni A."/>
            <person name="Moranska E."/>
            <person name="Grzebelus E."/>
            <person name="Grzebelus D."/>
            <person name="Ashrafi H."/>
            <person name="Zheng Z."/>
            <person name="Cheng S."/>
            <person name="Spooner D."/>
            <person name="Van Deynze A."/>
            <person name="Simon P."/>
        </authorList>
    </citation>
    <scope>NUCLEOTIDE SEQUENCE</scope>
    <source>
        <tissue evidence="1">Leaf</tissue>
    </source>
</reference>